<keyword evidence="9" id="KW-0175">Coiled coil</keyword>
<comment type="function">
    <text evidence="8">Essential component of the vacuolar proton pump (V-ATPase), a multimeric enzyme that catalyzes the translocation of protons across the membranes. Required for assembly and activity of the V-ATPase.</text>
</comment>
<protein>
    <recommendedName>
        <fullName evidence="8">V-type proton ATPase subunit a</fullName>
    </recommendedName>
</protein>
<feature type="transmembrane region" description="Helical" evidence="8">
    <location>
        <begin position="353"/>
        <end position="376"/>
    </location>
</feature>
<dbReference type="KEGG" id="tpal:117641153"/>
<dbReference type="GO" id="GO:0051117">
    <property type="term" value="F:ATPase binding"/>
    <property type="evidence" value="ECO:0007669"/>
    <property type="project" value="TreeGrafter"/>
</dbReference>
<evidence type="ECO:0000313" key="11">
    <source>
        <dbReference type="Proteomes" id="UP000515158"/>
    </source>
</evidence>
<keyword evidence="5 8" id="KW-1133">Transmembrane helix</keyword>
<evidence type="ECO:0000256" key="2">
    <source>
        <dbReference type="ARBA" id="ARBA00009904"/>
    </source>
</evidence>
<dbReference type="PANTHER" id="PTHR11629">
    <property type="entry name" value="VACUOLAR PROTON ATPASES"/>
    <property type="match status" value="1"/>
</dbReference>
<dbReference type="GeneID" id="117641153"/>
<proteinExistence type="inferred from homology"/>
<evidence type="ECO:0000256" key="8">
    <source>
        <dbReference type="RuleBase" id="RU361189"/>
    </source>
</evidence>
<evidence type="ECO:0000313" key="12">
    <source>
        <dbReference type="RefSeq" id="XP_034234179.1"/>
    </source>
</evidence>
<feature type="compositionally biased region" description="Acidic residues" evidence="10">
    <location>
        <begin position="479"/>
        <end position="491"/>
    </location>
</feature>
<sequence>MFRSEEVVLCQLFVQQEAAFASIHMLGEAGVVEFRDLNAEVHPMMRKFVNEVRRCEELERKLRYIEEEMGKDGVAVDTPRHQPRPALNPRDIIEMEANLEKTESEIMELSRNAANLQASFVELTEMQQVLEKAQVFLKELEELPSKVFAGEDRGRLGYGEWPNSLTATANFGKLMSDTARLTPCSVTAGVLPRERLPAFETMLWRVSRGNVLLRQADLDDLVKDPKTIMTIFFGGRYIILLMGLFSMYTGLMYNDLFSVSVNLVGWSAWSAPPLSELQPGPTTLDPSKHYQGVPYPIGLDPVWQFAENKIIFLNSFKMKLSIIIGIIHMVFGVSLSVFNHVANRRPVMILLDFLPKILFLLLLFGYLAALMVFKWWKYGPEQGAEDVALSPGCAPSVLITFINMMLRNHPDLPAGSACSPWMYGGQAGVEQALLYSALACVPFMLLARPAYVLCTQRRRRPQRPRNDDDDAVTWRHDEDGDDQSEDKAAEDEEPFGEMMVHQCIHTVEYVLSTVSHTASYLRLWALSLAHSQLSHVLWSMVLRKGLAMQWVLPLPLLFAGWAFFTVAILVLMEGLSAFLHTLRLHWVEFMSKFYEGEGYPFRPFSFKTIFQSVD</sequence>
<evidence type="ECO:0000256" key="4">
    <source>
        <dbReference type="ARBA" id="ARBA00022692"/>
    </source>
</evidence>
<keyword evidence="3 8" id="KW-0813">Transport</keyword>
<gene>
    <name evidence="12" type="primary">LOC117641153</name>
</gene>
<dbReference type="OrthoDB" id="10264220at2759"/>
<evidence type="ECO:0000256" key="7">
    <source>
        <dbReference type="ARBA" id="ARBA00023136"/>
    </source>
</evidence>
<evidence type="ECO:0000256" key="5">
    <source>
        <dbReference type="ARBA" id="ARBA00022989"/>
    </source>
</evidence>
<dbReference type="GO" id="GO:0005886">
    <property type="term" value="C:plasma membrane"/>
    <property type="evidence" value="ECO:0007669"/>
    <property type="project" value="TreeGrafter"/>
</dbReference>
<dbReference type="PANTHER" id="PTHR11629:SF61">
    <property type="entry name" value="V-TYPE PROTON ATPASE SUBUNIT A"/>
    <property type="match status" value="1"/>
</dbReference>
<comment type="similarity">
    <text evidence="2 8">Belongs to the V-ATPase 116 kDa subunit family.</text>
</comment>
<feature type="region of interest" description="Disordered" evidence="10">
    <location>
        <begin position="459"/>
        <end position="491"/>
    </location>
</feature>
<keyword evidence="6 8" id="KW-0406">Ion transport</keyword>
<dbReference type="GO" id="GO:0016471">
    <property type="term" value="C:vacuolar proton-transporting V-type ATPase complex"/>
    <property type="evidence" value="ECO:0007669"/>
    <property type="project" value="TreeGrafter"/>
</dbReference>
<dbReference type="RefSeq" id="XP_034234179.1">
    <property type="nucleotide sequence ID" value="XM_034378288.1"/>
</dbReference>
<dbReference type="InParanoid" id="A0A6P8ZIT8"/>
<feature type="transmembrane region" description="Helical" evidence="8">
    <location>
        <begin position="320"/>
        <end position="341"/>
    </location>
</feature>
<evidence type="ECO:0000256" key="6">
    <source>
        <dbReference type="ARBA" id="ARBA00023065"/>
    </source>
</evidence>
<dbReference type="Pfam" id="PF01496">
    <property type="entry name" value="V_ATPase_I"/>
    <property type="match status" value="1"/>
</dbReference>
<name>A0A6P8ZIT8_THRPL</name>
<organism evidence="12">
    <name type="scientific">Thrips palmi</name>
    <name type="common">Melon thrips</name>
    <dbReference type="NCBI Taxonomy" id="161013"/>
    <lineage>
        <taxon>Eukaryota</taxon>
        <taxon>Metazoa</taxon>
        <taxon>Ecdysozoa</taxon>
        <taxon>Arthropoda</taxon>
        <taxon>Hexapoda</taxon>
        <taxon>Insecta</taxon>
        <taxon>Pterygota</taxon>
        <taxon>Neoptera</taxon>
        <taxon>Paraneoptera</taxon>
        <taxon>Thysanoptera</taxon>
        <taxon>Terebrantia</taxon>
        <taxon>Thripoidea</taxon>
        <taxon>Thripidae</taxon>
        <taxon>Thrips</taxon>
    </lineage>
</organism>
<dbReference type="GO" id="GO:0033179">
    <property type="term" value="C:proton-transporting V-type ATPase, V0 domain"/>
    <property type="evidence" value="ECO:0007669"/>
    <property type="project" value="InterPro"/>
</dbReference>
<evidence type="ECO:0000256" key="10">
    <source>
        <dbReference type="SAM" id="MobiDB-lite"/>
    </source>
</evidence>
<feature type="transmembrane region" description="Helical" evidence="8">
    <location>
        <begin position="228"/>
        <end position="248"/>
    </location>
</feature>
<dbReference type="InterPro" id="IPR002490">
    <property type="entry name" value="V-ATPase_116kDa_su"/>
</dbReference>
<evidence type="ECO:0000256" key="1">
    <source>
        <dbReference type="ARBA" id="ARBA00004141"/>
    </source>
</evidence>
<evidence type="ECO:0000256" key="3">
    <source>
        <dbReference type="ARBA" id="ARBA00022448"/>
    </source>
</evidence>
<accession>A0A6P8ZIT8</accession>
<dbReference type="GO" id="GO:0046961">
    <property type="term" value="F:proton-transporting ATPase activity, rotational mechanism"/>
    <property type="evidence" value="ECO:0007669"/>
    <property type="project" value="InterPro"/>
</dbReference>
<evidence type="ECO:0000256" key="9">
    <source>
        <dbReference type="SAM" id="Coils"/>
    </source>
</evidence>
<keyword evidence="11" id="KW-1185">Reference proteome</keyword>
<feature type="coiled-coil region" evidence="9">
    <location>
        <begin position="92"/>
        <end position="143"/>
    </location>
</feature>
<comment type="subcellular location">
    <subcellularLocation>
        <location evidence="1">Membrane</location>
        <topology evidence="1">Multi-pass membrane protein</topology>
    </subcellularLocation>
</comment>
<feature type="transmembrane region" description="Helical" evidence="8">
    <location>
        <begin position="558"/>
        <end position="582"/>
    </location>
</feature>
<keyword evidence="7 8" id="KW-0472">Membrane</keyword>
<feature type="transmembrane region" description="Helical" evidence="8">
    <location>
        <begin position="432"/>
        <end position="454"/>
    </location>
</feature>
<reference evidence="12" key="1">
    <citation type="submission" date="2025-08" db="UniProtKB">
        <authorList>
            <consortium name="RefSeq"/>
        </authorList>
    </citation>
    <scope>IDENTIFICATION</scope>
    <source>
        <tissue evidence="12">Total insect</tissue>
    </source>
</reference>
<keyword evidence="8" id="KW-0375">Hydrogen ion transport</keyword>
<keyword evidence="4 8" id="KW-0812">Transmembrane</keyword>
<dbReference type="AlphaFoldDB" id="A0A6P8ZIT8"/>
<dbReference type="GO" id="GO:0007035">
    <property type="term" value="P:vacuolar acidification"/>
    <property type="evidence" value="ECO:0007669"/>
    <property type="project" value="TreeGrafter"/>
</dbReference>
<dbReference type="Proteomes" id="UP000515158">
    <property type="component" value="Unplaced"/>
</dbReference>